<dbReference type="STRING" id="35608.A0A2U1NX19"/>
<keyword evidence="3" id="KW-1185">Reference proteome</keyword>
<sequence>MVSKKRKLNVKKPPADIPNVFKKLITAFESSQGNKSQLVKSTYNLLIQLSSKQQFCIGNGTDLNELFIKTSDDEVLFSLQDVYTLSSILFKDLQKRLTQLHCSKHGVSASRSLELEELSLLIRCCMVILTFHVPQEHLLESGRILILVSKKLSLLEVAGHNNHSNQFLCCQCMYSGENPEDSFAEVASVSSLELFDPCIPSITTIHEVLIDELLVHGQLRRYLQIIDSLSPTNERLFKHGINGGDFGVIMEIICSHFSLSISDEGALQEFLNKITWVQFNKAKSAEISTVAARALLQNPIVLSSPKLLQAHIVSLVSGVVGAGIDTETLKPDPTLIDFYLSAFESSVMLYTQHMSILKTDNHSTDARGLLVSMPSFESCIEPAKMQKLDEMINRLNGSWNSNLRKKLFKKKFDLLASSIEYIQQSLCVLDTAYRDEILSLLRCILTRAANDVYDIELPLNGDASLQDICYLASLLMLMSNSLIQAISCPRFKEYGFIVGAINSFKEFSIRLPIQIFSHTVIDLNRHKESKLMLIHFLGLLSLSFDSGLDFLVNSCISVIMALTNLFVLQEGNIDALSSLADSRSLSSDKSLTVYKEVLVCQYSTRGVAAKFQKMRTLYASNASATNDSTLTELMGVENLPSTPVPFSMEESVVVREETCSGEVFLKNRFKELGTVTDFDELADFVECKKDKNYAAWLKDRNKYREKRLHKRAKLNWEKKKKAWRSMRGKT</sequence>
<organism evidence="2 3">
    <name type="scientific">Artemisia annua</name>
    <name type="common">Sweet wormwood</name>
    <dbReference type="NCBI Taxonomy" id="35608"/>
    <lineage>
        <taxon>Eukaryota</taxon>
        <taxon>Viridiplantae</taxon>
        <taxon>Streptophyta</taxon>
        <taxon>Embryophyta</taxon>
        <taxon>Tracheophyta</taxon>
        <taxon>Spermatophyta</taxon>
        <taxon>Magnoliopsida</taxon>
        <taxon>eudicotyledons</taxon>
        <taxon>Gunneridae</taxon>
        <taxon>Pentapetalae</taxon>
        <taxon>asterids</taxon>
        <taxon>campanulids</taxon>
        <taxon>Asterales</taxon>
        <taxon>Asteraceae</taxon>
        <taxon>Asteroideae</taxon>
        <taxon>Anthemideae</taxon>
        <taxon>Artemisiinae</taxon>
        <taxon>Artemisia</taxon>
    </lineage>
</organism>
<dbReference type="PANTHER" id="PTHR36786:SF1">
    <property type="entry name" value="2-ISOPROPYLMALATE SYNTHASE"/>
    <property type="match status" value="1"/>
</dbReference>
<evidence type="ECO:0000313" key="3">
    <source>
        <dbReference type="Proteomes" id="UP000245207"/>
    </source>
</evidence>
<dbReference type="InterPro" id="IPR056714">
    <property type="entry name" value="DUF7812"/>
</dbReference>
<dbReference type="Pfam" id="PF25104">
    <property type="entry name" value="DUF7812"/>
    <property type="match status" value="1"/>
</dbReference>
<dbReference type="OrthoDB" id="1882119at2759"/>
<dbReference type="PANTHER" id="PTHR36786">
    <property type="entry name" value="2-ISOPROPYLMALATE SYNTHASE"/>
    <property type="match status" value="1"/>
</dbReference>
<dbReference type="EMBL" id="PKPP01002043">
    <property type="protein sequence ID" value="PWA78056.1"/>
    <property type="molecule type" value="Genomic_DNA"/>
</dbReference>
<evidence type="ECO:0000259" key="1">
    <source>
        <dbReference type="Pfam" id="PF25104"/>
    </source>
</evidence>
<dbReference type="Proteomes" id="UP000245207">
    <property type="component" value="Unassembled WGS sequence"/>
</dbReference>
<dbReference type="AlphaFoldDB" id="A0A2U1NX19"/>
<comment type="caution">
    <text evidence="2">The sequence shown here is derived from an EMBL/GenBank/DDBJ whole genome shotgun (WGS) entry which is preliminary data.</text>
</comment>
<reference evidence="2 3" key="1">
    <citation type="journal article" date="2018" name="Mol. Plant">
        <title>The genome of Artemisia annua provides insight into the evolution of Asteraceae family and artemisinin biosynthesis.</title>
        <authorList>
            <person name="Shen Q."/>
            <person name="Zhang L."/>
            <person name="Liao Z."/>
            <person name="Wang S."/>
            <person name="Yan T."/>
            <person name="Shi P."/>
            <person name="Liu M."/>
            <person name="Fu X."/>
            <person name="Pan Q."/>
            <person name="Wang Y."/>
            <person name="Lv Z."/>
            <person name="Lu X."/>
            <person name="Zhang F."/>
            <person name="Jiang W."/>
            <person name="Ma Y."/>
            <person name="Chen M."/>
            <person name="Hao X."/>
            <person name="Li L."/>
            <person name="Tang Y."/>
            <person name="Lv G."/>
            <person name="Zhou Y."/>
            <person name="Sun X."/>
            <person name="Brodelius P.E."/>
            <person name="Rose J.K.C."/>
            <person name="Tang K."/>
        </authorList>
    </citation>
    <scope>NUCLEOTIDE SEQUENCE [LARGE SCALE GENOMIC DNA]</scope>
    <source>
        <strain evidence="3">cv. Huhao1</strain>
        <tissue evidence="2">Leaf</tissue>
    </source>
</reference>
<name>A0A2U1NX19_ARTAN</name>
<feature type="domain" description="DUF7812" evidence="1">
    <location>
        <begin position="120"/>
        <end position="576"/>
    </location>
</feature>
<protein>
    <recommendedName>
        <fullName evidence="1">DUF7812 domain-containing protein</fullName>
    </recommendedName>
</protein>
<gene>
    <name evidence="2" type="ORF">CTI12_AA198510</name>
</gene>
<proteinExistence type="predicted"/>
<evidence type="ECO:0000313" key="2">
    <source>
        <dbReference type="EMBL" id="PWA78056.1"/>
    </source>
</evidence>
<accession>A0A2U1NX19</accession>